<dbReference type="InterPro" id="IPR024576">
    <property type="entry name" value="rRNA_MeTfrase_Spb1_DUF3381"/>
</dbReference>
<comment type="caution">
    <text evidence="3">The sequence shown here is derived from an EMBL/GenBank/DDBJ whole genome shotgun (WGS) entry which is preliminary data.</text>
</comment>
<feature type="region of interest" description="Disordered" evidence="1">
    <location>
        <begin position="51"/>
        <end position="84"/>
    </location>
</feature>
<feature type="domain" description="DUF3381" evidence="2">
    <location>
        <begin position="3"/>
        <end position="101"/>
    </location>
</feature>
<dbReference type="Pfam" id="PF11861">
    <property type="entry name" value="DUF3381"/>
    <property type="match status" value="1"/>
</dbReference>
<evidence type="ECO:0000313" key="4">
    <source>
        <dbReference type="Proteomes" id="UP000663881"/>
    </source>
</evidence>
<name>A0A820T6S5_9BILA</name>
<gene>
    <name evidence="3" type="ORF">OKA104_LOCUS54690</name>
</gene>
<dbReference type="AlphaFoldDB" id="A0A820T6S5"/>
<organism evidence="3 4">
    <name type="scientific">Adineta steineri</name>
    <dbReference type="NCBI Taxonomy" id="433720"/>
    <lineage>
        <taxon>Eukaryota</taxon>
        <taxon>Metazoa</taxon>
        <taxon>Spiralia</taxon>
        <taxon>Gnathifera</taxon>
        <taxon>Rotifera</taxon>
        <taxon>Eurotatoria</taxon>
        <taxon>Bdelloidea</taxon>
        <taxon>Adinetida</taxon>
        <taxon>Adinetidae</taxon>
        <taxon>Adineta</taxon>
    </lineage>
</organism>
<feature type="non-terminal residue" evidence="3">
    <location>
        <position position="1"/>
    </location>
</feature>
<reference evidence="3" key="1">
    <citation type="submission" date="2021-02" db="EMBL/GenBank/DDBJ databases">
        <authorList>
            <person name="Nowell W R."/>
        </authorList>
    </citation>
    <scope>NUCLEOTIDE SEQUENCE</scope>
</reference>
<dbReference type="EMBL" id="CAJOAY010036983">
    <property type="protein sequence ID" value="CAF4460971.1"/>
    <property type="molecule type" value="Genomic_DNA"/>
</dbReference>
<evidence type="ECO:0000259" key="2">
    <source>
        <dbReference type="Pfam" id="PF11861"/>
    </source>
</evidence>
<evidence type="ECO:0000313" key="3">
    <source>
        <dbReference type="EMBL" id="CAF4460971.1"/>
    </source>
</evidence>
<dbReference type="Proteomes" id="UP000663881">
    <property type="component" value="Unassembled WGS sequence"/>
</dbReference>
<proteinExistence type="predicted"/>
<sequence length="103" mass="12218">IVIDDDRIRQHPKTTSELEACIKDIKVLGRREITLILAWRRHLAASIFKNTLPRIEPSTEENKTEEKTEEKVEKDEDDEDDADIEEQLLKLTEQQRKEAKRFF</sequence>
<feature type="compositionally biased region" description="Acidic residues" evidence="1">
    <location>
        <begin position="75"/>
        <end position="84"/>
    </location>
</feature>
<feature type="compositionally biased region" description="Basic and acidic residues" evidence="1">
    <location>
        <begin position="60"/>
        <end position="74"/>
    </location>
</feature>
<accession>A0A820T6S5</accession>
<protein>
    <recommendedName>
        <fullName evidence="2">DUF3381 domain-containing protein</fullName>
    </recommendedName>
</protein>
<evidence type="ECO:0000256" key="1">
    <source>
        <dbReference type="SAM" id="MobiDB-lite"/>
    </source>
</evidence>